<dbReference type="SUPFAM" id="SSF47413">
    <property type="entry name" value="lambda repressor-like DNA-binding domains"/>
    <property type="match status" value="1"/>
</dbReference>
<sequence>MDFGDTLQKIRKNRQITQKELAYDIAQQGTYSRIEQSKLTLSAQLLVQLTTKLNMTVNEFLYVHTNYTINAREKLIRDFAQMDLTTSAEIKKNLIPVQQYLRQHHDEAIQHIDLAYQALLILVEQDDLLQARLLAEQIWTKMQKLDHWYLNDLVLLNAILFLFPLDSAIEIVSIATKRLDLYKDYEKDMTYLSIYFHLDLCILYVENKKYATCLTLLARVFTQFKQKLSYQMLSYIYTYKAICLFHLGQPNEEVIQQLTTLLTLYEDEDNLTALLHEISVQCS</sequence>
<dbReference type="RefSeq" id="WP_319836088.1">
    <property type="nucleotide sequence ID" value="NZ_CP137624.1"/>
</dbReference>
<reference evidence="2 3" key="1">
    <citation type="submission" date="2023-09" db="EMBL/GenBank/DDBJ databases">
        <authorList>
            <person name="Page C.A."/>
            <person name="Perez-Diaz I.M."/>
        </authorList>
    </citation>
    <scope>NUCLEOTIDE SEQUENCE [LARGE SCALE GENOMIC DNA]</scope>
    <source>
        <strain evidence="2 3">Ll15</strain>
    </source>
</reference>
<dbReference type="InterPro" id="IPR010982">
    <property type="entry name" value="Lambda_DNA-bd_dom_sf"/>
</dbReference>
<dbReference type="PANTHER" id="PTHR37038:SF13">
    <property type="entry name" value="HTH CRO_C1-TYPE DOMAIN-CONTAINING PROTEIN"/>
    <property type="match status" value="1"/>
</dbReference>
<dbReference type="SUPFAM" id="SSF48452">
    <property type="entry name" value="TPR-like"/>
    <property type="match status" value="1"/>
</dbReference>
<dbReference type="EMBL" id="CP137624">
    <property type="protein sequence ID" value="WPK10980.1"/>
    <property type="molecule type" value="Genomic_DNA"/>
</dbReference>
<dbReference type="CDD" id="cd00093">
    <property type="entry name" value="HTH_XRE"/>
    <property type="match status" value="1"/>
</dbReference>
<dbReference type="InterPro" id="IPR053163">
    <property type="entry name" value="HTH-type_regulator_Rgg"/>
</dbReference>
<evidence type="ECO:0000259" key="1">
    <source>
        <dbReference type="PROSITE" id="PS50943"/>
    </source>
</evidence>
<dbReference type="PROSITE" id="PS50943">
    <property type="entry name" value="HTH_CROC1"/>
    <property type="match status" value="1"/>
</dbReference>
<keyword evidence="3" id="KW-1185">Reference proteome</keyword>
<proteinExistence type="predicted"/>
<organism evidence="2 3">
    <name type="scientific">Lysinibacillus louembei</name>
    <dbReference type="NCBI Taxonomy" id="1470088"/>
    <lineage>
        <taxon>Bacteria</taxon>
        <taxon>Bacillati</taxon>
        <taxon>Bacillota</taxon>
        <taxon>Bacilli</taxon>
        <taxon>Bacillales</taxon>
        <taxon>Bacillaceae</taxon>
        <taxon>Lysinibacillus</taxon>
    </lineage>
</organism>
<dbReference type="InterPro" id="IPR011990">
    <property type="entry name" value="TPR-like_helical_dom_sf"/>
</dbReference>
<protein>
    <submittedName>
        <fullName evidence="2">Helix-turn-helix transcriptional regulator</fullName>
    </submittedName>
</protein>
<dbReference type="SMART" id="SM00530">
    <property type="entry name" value="HTH_XRE"/>
    <property type="match status" value="1"/>
</dbReference>
<dbReference type="InterPro" id="IPR001387">
    <property type="entry name" value="Cro/C1-type_HTH"/>
</dbReference>
<dbReference type="PANTHER" id="PTHR37038">
    <property type="entry name" value="TRANSCRIPTIONAL REGULATOR-RELATED"/>
    <property type="match status" value="1"/>
</dbReference>
<evidence type="ECO:0000313" key="2">
    <source>
        <dbReference type="EMBL" id="WPK10980.1"/>
    </source>
</evidence>
<feature type="domain" description="HTH cro/C1-type" evidence="1">
    <location>
        <begin position="7"/>
        <end position="60"/>
    </location>
</feature>
<dbReference type="Proteomes" id="UP001322664">
    <property type="component" value="Chromosome"/>
</dbReference>
<gene>
    <name evidence="2" type="ORF">R6U77_13940</name>
</gene>
<evidence type="ECO:0000313" key="3">
    <source>
        <dbReference type="Proteomes" id="UP001322664"/>
    </source>
</evidence>
<dbReference type="Gene3D" id="1.25.40.10">
    <property type="entry name" value="Tetratricopeptide repeat domain"/>
    <property type="match status" value="1"/>
</dbReference>
<accession>A0ABZ0RS71</accession>
<name>A0ABZ0RS71_9BACI</name>